<evidence type="ECO:0000313" key="1">
    <source>
        <dbReference type="EMBL" id="MPN56789.1"/>
    </source>
</evidence>
<comment type="caution">
    <text evidence="1">The sequence shown here is derived from an EMBL/GenBank/DDBJ whole genome shotgun (WGS) entry which is preliminary data.</text>
</comment>
<dbReference type="AlphaFoldDB" id="A0A645J260"/>
<reference evidence="1" key="1">
    <citation type="submission" date="2019-08" db="EMBL/GenBank/DDBJ databases">
        <authorList>
            <person name="Kucharzyk K."/>
            <person name="Murdoch R.W."/>
            <person name="Higgins S."/>
            <person name="Loffler F."/>
        </authorList>
    </citation>
    <scope>NUCLEOTIDE SEQUENCE</scope>
</reference>
<proteinExistence type="predicted"/>
<dbReference type="EMBL" id="VSSQ01127531">
    <property type="protein sequence ID" value="MPN56789.1"/>
    <property type="molecule type" value="Genomic_DNA"/>
</dbReference>
<accession>A0A645J260</accession>
<sequence length="81" mass="8892">MPIYSNANDTFFAGYGFYTLHAGSPGVKTITFPEATDAVDLYSGEVLGRKVNQVSREMKVFDTWSIVTGDADKILEAIKKP</sequence>
<organism evidence="1">
    <name type="scientific">bioreactor metagenome</name>
    <dbReference type="NCBI Taxonomy" id="1076179"/>
    <lineage>
        <taxon>unclassified sequences</taxon>
        <taxon>metagenomes</taxon>
        <taxon>ecological metagenomes</taxon>
    </lineage>
</organism>
<name>A0A645J260_9ZZZZ</name>
<protein>
    <submittedName>
        <fullName evidence="1">Uncharacterized protein</fullName>
    </submittedName>
</protein>
<gene>
    <name evidence="1" type="ORF">SDC9_204481</name>
</gene>